<feature type="transmembrane region" description="Helical" evidence="2">
    <location>
        <begin position="234"/>
        <end position="258"/>
    </location>
</feature>
<comment type="caution">
    <text evidence="4">The sequence shown here is derived from an EMBL/GenBank/DDBJ whole genome shotgun (WGS) entry which is preliminary data.</text>
</comment>
<dbReference type="RefSeq" id="WP_379529700.1">
    <property type="nucleotide sequence ID" value="NZ_JBHSBI010000010.1"/>
</dbReference>
<keyword evidence="5" id="KW-1185">Reference proteome</keyword>
<evidence type="ECO:0000313" key="5">
    <source>
        <dbReference type="Proteomes" id="UP001595851"/>
    </source>
</evidence>
<sequence length="276" mass="29420">MSTLTTSDAPEAQSAGVAREPAAERPRPVKDGIVSDVKVTRQERQVIYTGSLTVRAKQVAAAVKQAKTIVTAAGGHLSNEESSSADESADRATLEFKVPPAKYGEVIGRLGGELGRQLSMNQETQDVTLEVADVDSRVRSAQQSLESLRTLLKRADTIGQVLEVEREISTRESDLESLQARQKQLAGQVAMATLTLQLVGPVAVVEDPEEETAGFLGGLKAGWSALVSFTNVTLAVLGASLPWLIFVSPFVALTVFLARRNRTRRLPAPVPPAPGA</sequence>
<feature type="domain" description="DUF4349" evidence="3">
    <location>
        <begin position="44"/>
        <end position="253"/>
    </location>
</feature>
<dbReference type="InterPro" id="IPR025645">
    <property type="entry name" value="DUF4349"/>
</dbReference>
<keyword evidence="2" id="KW-1133">Transmembrane helix</keyword>
<proteinExistence type="predicted"/>
<keyword evidence="2" id="KW-0812">Transmembrane</keyword>
<evidence type="ECO:0000256" key="1">
    <source>
        <dbReference type="SAM" id="MobiDB-lite"/>
    </source>
</evidence>
<name>A0ABV8G9Y6_9ACTN</name>
<dbReference type="Pfam" id="PF14257">
    <property type="entry name" value="DUF4349"/>
    <property type="match status" value="1"/>
</dbReference>
<feature type="compositionally biased region" description="Basic and acidic residues" evidence="1">
    <location>
        <begin position="21"/>
        <end position="30"/>
    </location>
</feature>
<protein>
    <submittedName>
        <fullName evidence="4">DUF4349 domain-containing protein</fullName>
    </submittedName>
</protein>
<dbReference type="EMBL" id="JBHSBI010000010">
    <property type="protein sequence ID" value="MFC4009669.1"/>
    <property type="molecule type" value="Genomic_DNA"/>
</dbReference>
<accession>A0ABV8G9Y6</accession>
<keyword evidence="2" id="KW-0472">Membrane</keyword>
<reference evidence="5" key="1">
    <citation type="journal article" date="2019" name="Int. J. Syst. Evol. Microbiol.">
        <title>The Global Catalogue of Microorganisms (GCM) 10K type strain sequencing project: providing services to taxonomists for standard genome sequencing and annotation.</title>
        <authorList>
            <consortium name="The Broad Institute Genomics Platform"/>
            <consortium name="The Broad Institute Genome Sequencing Center for Infectious Disease"/>
            <person name="Wu L."/>
            <person name="Ma J."/>
        </authorList>
    </citation>
    <scope>NUCLEOTIDE SEQUENCE [LARGE SCALE GENOMIC DNA]</scope>
    <source>
        <strain evidence="5">TBRC 1276</strain>
    </source>
</reference>
<feature type="region of interest" description="Disordered" evidence="1">
    <location>
        <begin position="1"/>
        <end position="36"/>
    </location>
</feature>
<evidence type="ECO:0000259" key="3">
    <source>
        <dbReference type="Pfam" id="PF14257"/>
    </source>
</evidence>
<dbReference type="Proteomes" id="UP001595851">
    <property type="component" value="Unassembled WGS sequence"/>
</dbReference>
<gene>
    <name evidence="4" type="ORF">ACFOY2_20750</name>
</gene>
<evidence type="ECO:0000256" key="2">
    <source>
        <dbReference type="SAM" id="Phobius"/>
    </source>
</evidence>
<evidence type="ECO:0000313" key="4">
    <source>
        <dbReference type="EMBL" id="MFC4009669.1"/>
    </source>
</evidence>
<organism evidence="4 5">
    <name type="scientific">Nonomuraea purpurea</name>
    <dbReference type="NCBI Taxonomy" id="1849276"/>
    <lineage>
        <taxon>Bacteria</taxon>
        <taxon>Bacillati</taxon>
        <taxon>Actinomycetota</taxon>
        <taxon>Actinomycetes</taxon>
        <taxon>Streptosporangiales</taxon>
        <taxon>Streptosporangiaceae</taxon>
        <taxon>Nonomuraea</taxon>
    </lineage>
</organism>